<dbReference type="InterPro" id="IPR000873">
    <property type="entry name" value="AMP-dep_synth/lig_dom"/>
</dbReference>
<feature type="domain" description="AMP-dependent synthetase/ligase" evidence="3">
    <location>
        <begin position="38"/>
        <end position="353"/>
    </location>
</feature>
<dbReference type="Proteomes" id="UP000012174">
    <property type="component" value="Unassembled WGS sequence"/>
</dbReference>
<gene>
    <name evidence="4" type="ORF">UCREL1_9189</name>
</gene>
<evidence type="ECO:0000313" key="4">
    <source>
        <dbReference type="EMBL" id="EMR63860.1"/>
    </source>
</evidence>
<evidence type="ECO:0000256" key="1">
    <source>
        <dbReference type="ARBA" id="ARBA00022450"/>
    </source>
</evidence>
<keyword evidence="1" id="KW-0596">Phosphopantetheine</keyword>
<organism evidence="4 5">
    <name type="scientific">Eutypa lata (strain UCR-EL1)</name>
    <name type="common">Grapevine dieback disease fungus</name>
    <name type="synonym">Eutypa armeniacae</name>
    <dbReference type="NCBI Taxonomy" id="1287681"/>
    <lineage>
        <taxon>Eukaryota</taxon>
        <taxon>Fungi</taxon>
        <taxon>Dikarya</taxon>
        <taxon>Ascomycota</taxon>
        <taxon>Pezizomycotina</taxon>
        <taxon>Sordariomycetes</taxon>
        <taxon>Xylariomycetidae</taxon>
        <taxon>Xylariales</taxon>
        <taxon>Diatrypaceae</taxon>
        <taxon>Eutypa</taxon>
    </lineage>
</organism>
<dbReference type="InterPro" id="IPR042099">
    <property type="entry name" value="ANL_N_sf"/>
</dbReference>
<keyword evidence="5" id="KW-1185">Reference proteome</keyword>
<dbReference type="Gene3D" id="3.40.50.12780">
    <property type="entry name" value="N-terminal domain of ligase-like"/>
    <property type="match status" value="1"/>
</dbReference>
<keyword evidence="2" id="KW-0597">Phosphoprotein</keyword>
<evidence type="ECO:0000259" key="3">
    <source>
        <dbReference type="Pfam" id="PF00501"/>
    </source>
</evidence>
<protein>
    <submittedName>
        <fullName evidence="4">Putative nrps-like enzyme protein</fullName>
    </submittedName>
</protein>
<dbReference type="STRING" id="1287681.M7TB28"/>
<dbReference type="SUPFAM" id="SSF56801">
    <property type="entry name" value="Acetyl-CoA synthetase-like"/>
    <property type="match status" value="1"/>
</dbReference>
<dbReference type="Pfam" id="PF23562">
    <property type="entry name" value="AMP-binding_C_3"/>
    <property type="match status" value="1"/>
</dbReference>
<dbReference type="KEGG" id="ela:UCREL1_9189"/>
<evidence type="ECO:0000313" key="5">
    <source>
        <dbReference type="Proteomes" id="UP000012174"/>
    </source>
</evidence>
<dbReference type="OMA" id="YAITRRM"/>
<dbReference type="PANTHER" id="PTHR43439:SF2">
    <property type="entry name" value="ENZYME, PUTATIVE (JCVI)-RELATED"/>
    <property type="match status" value="1"/>
</dbReference>
<dbReference type="HOGENOM" id="CLU_002220_3_1_1"/>
<accession>M7TB28</accession>
<reference evidence="5" key="1">
    <citation type="journal article" date="2013" name="Genome Announc.">
        <title>Draft genome sequence of the grapevine dieback fungus Eutypa lata UCR-EL1.</title>
        <authorList>
            <person name="Blanco-Ulate B."/>
            <person name="Rolshausen P.E."/>
            <person name="Cantu D."/>
        </authorList>
    </citation>
    <scope>NUCLEOTIDE SEQUENCE [LARGE SCALE GENOMIC DNA]</scope>
    <source>
        <strain evidence="5">UCR-EL1</strain>
    </source>
</reference>
<dbReference type="OrthoDB" id="429813at2759"/>
<dbReference type="EMBL" id="KB707154">
    <property type="protein sequence ID" value="EMR63860.1"/>
    <property type="molecule type" value="Genomic_DNA"/>
</dbReference>
<sequence>MTSRPTPPPNCGRRLLPVVIDERAHDEPNRPWASIPIDDWELAQGYEDVTYGQLARAIDRLAWLIERSMGGRSAAFETVAYLGVPDIRYHMMEMAACKTGHKVLFSSQLNTLDVHLSLMRQTGCAALFSAVGVRVDDILAGSPGMAHFVIPDLDELLLLKDEDENESVAKPYRYTKTYEEAKFDPYLVLHSSGTTAEPKPIEINHAVTASLDAHLALPDAHGRAHCLEISAVGDGVRFLTVTLPYHAMSAQYALNLSVFGGGVFVPGFRHRGVDAADIYAIIENARVTAATMTPWMMEDVARKPNARDYIEGFDKVCFGGGMYLYAALSDYAIGVWGQHTRIQNIWGATEVWAPPQLEGDNADAAYVHFDTVHGAVSFRPVEAEYFGDDGALVDLCEVVVAMRDDNAHLSAWHLRQGITPETAEPPYPEYRTGDLWAPHPDPAKAAYAWRFAGRADDLLTFSTGISMHPGPMERAITADRRAAAALVVGTGRRQPLLLVELARNSDVYARQDEEDADVEAALWDDIIKPQNVRIPAHARVMRSHVLYVPAGAFARTPKGNVGRRQTERKFADQIEEVYRKFGDKWQDANQRFGSIVHTLDWKVDFSDSGDG</sequence>
<dbReference type="PANTHER" id="PTHR43439">
    <property type="entry name" value="PHENYLACETATE-COENZYME A LIGASE"/>
    <property type="match status" value="1"/>
</dbReference>
<dbReference type="Pfam" id="PF00501">
    <property type="entry name" value="AMP-binding"/>
    <property type="match status" value="1"/>
</dbReference>
<proteinExistence type="predicted"/>
<dbReference type="InterPro" id="IPR051414">
    <property type="entry name" value="Adenylate-forming_Reductase"/>
</dbReference>
<evidence type="ECO:0000256" key="2">
    <source>
        <dbReference type="ARBA" id="ARBA00022553"/>
    </source>
</evidence>
<name>M7TB28_EUTLA</name>
<dbReference type="AlphaFoldDB" id="M7TB28"/>